<feature type="signal peptide" evidence="4">
    <location>
        <begin position="1"/>
        <end position="22"/>
    </location>
</feature>
<gene>
    <name evidence="7" type="primary">LOC105117448</name>
</gene>
<feature type="chain" id="PRO_5042484748" evidence="4">
    <location>
        <begin position="23"/>
        <end position="134"/>
    </location>
</feature>
<evidence type="ECO:0000256" key="1">
    <source>
        <dbReference type="ARBA" id="ARBA00023016"/>
    </source>
</evidence>
<feature type="domain" description="SHSP" evidence="5">
    <location>
        <begin position="61"/>
        <end position="134"/>
    </location>
</feature>
<dbReference type="InterPro" id="IPR031107">
    <property type="entry name" value="Small_HSP"/>
</dbReference>
<dbReference type="RefSeq" id="XP_011013411.1">
    <property type="nucleotide sequence ID" value="XM_011015109.1"/>
</dbReference>
<dbReference type="GeneID" id="105117448"/>
<dbReference type="Gene3D" id="2.60.40.790">
    <property type="match status" value="1"/>
</dbReference>
<evidence type="ECO:0000256" key="4">
    <source>
        <dbReference type="SAM" id="SignalP"/>
    </source>
</evidence>
<protein>
    <submittedName>
        <fullName evidence="7">22.0 kDa class IV heat shock protein-like</fullName>
    </submittedName>
</protein>
<evidence type="ECO:0000313" key="7">
    <source>
        <dbReference type="RefSeq" id="XP_011013411.1"/>
    </source>
</evidence>
<reference evidence="7" key="1">
    <citation type="submission" date="2025-08" db="UniProtKB">
        <authorList>
            <consortium name="RefSeq"/>
        </authorList>
    </citation>
    <scope>IDENTIFICATION</scope>
</reference>
<keyword evidence="4" id="KW-0732">Signal</keyword>
<keyword evidence="1" id="KW-0346">Stress response</keyword>
<proteinExistence type="inferred from homology"/>
<keyword evidence="6" id="KW-1185">Reference proteome</keyword>
<name>A0AAJ6XCF3_POPEU</name>
<accession>A0AAJ6XCF3</accession>
<dbReference type="SUPFAM" id="SSF49764">
    <property type="entry name" value="HSP20-like chaperones"/>
    <property type="match status" value="1"/>
</dbReference>
<dbReference type="InterPro" id="IPR002068">
    <property type="entry name" value="A-crystallin/Hsp20_dom"/>
</dbReference>
<evidence type="ECO:0000256" key="3">
    <source>
        <dbReference type="RuleBase" id="RU003616"/>
    </source>
</evidence>
<dbReference type="PROSITE" id="PS01031">
    <property type="entry name" value="SHSP"/>
    <property type="match status" value="1"/>
</dbReference>
<dbReference type="KEGG" id="peu:105117448"/>
<sequence>MRQHSLAFSVLLVLCLFGFSNASLLPFSDRPWSLLTDFWLDRLPDPFRVLEHIPLGFDKDDYVALSPARVDWKETPEGHVIMLDVPGMKKEEVKIEIDQNRVLRGVERGREKKRKKEITGTEWWRNRMVTRLKG</sequence>
<dbReference type="PANTHER" id="PTHR11527">
    <property type="entry name" value="HEAT-SHOCK PROTEIN 20 FAMILY MEMBER"/>
    <property type="match status" value="1"/>
</dbReference>
<comment type="similarity">
    <text evidence="2 3">Belongs to the small heat shock protein (HSP20) family.</text>
</comment>
<dbReference type="Pfam" id="PF00011">
    <property type="entry name" value="HSP20"/>
    <property type="match status" value="1"/>
</dbReference>
<evidence type="ECO:0000259" key="5">
    <source>
        <dbReference type="PROSITE" id="PS01031"/>
    </source>
</evidence>
<organism evidence="6 7">
    <name type="scientific">Populus euphratica</name>
    <name type="common">Euphrates poplar</name>
    <dbReference type="NCBI Taxonomy" id="75702"/>
    <lineage>
        <taxon>Eukaryota</taxon>
        <taxon>Viridiplantae</taxon>
        <taxon>Streptophyta</taxon>
        <taxon>Embryophyta</taxon>
        <taxon>Tracheophyta</taxon>
        <taxon>Spermatophyta</taxon>
        <taxon>Magnoliopsida</taxon>
        <taxon>eudicotyledons</taxon>
        <taxon>Gunneridae</taxon>
        <taxon>Pentapetalae</taxon>
        <taxon>rosids</taxon>
        <taxon>fabids</taxon>
        <taxon>Malpighiales</taxon>
        <taxon>Salicaceae</taxon>
        <taxon>Saliceae</taxon>
        <taxon>Populus</taxon>
    </lineage>
</organism>
<dbReference type="Proteomes" id="UP000694918">
    <property type="component" value="Unplaced"/>
</dbReference>
<dbReference type="InterPro" id="IPR008978">
    <property type="entry name" value="HSP20-like_chaperone"/>
</dbReference>
<dbReference type="AlphaFoldDB" id="A0AAJ6XCF3"/>
<evidence type="ECO:0000313" key="6">
    <source>
        <dbReference type="Proteomes" id="UP000694918"/>
    </source>
</evidence>
<evidence type="ECO:0000256" key="2">
    <source>
        <dbReference type="PROSITE-ProRule" id="PRU00285"/>
    </source>
</evidence>